<accession>A0ABD1XM76</accession>
<dbReference type="EMBL" id="JBHFFA010000008">
    <property type="protein sequence ID" value="KAL2610017.1"/>
    <property type="molecule type" value="Genomic_DNA"/>
</dbReference>
<sequence>MLRMLLRLLYVACSLSPPLRLTLGGDLAPVTMAHLVRQTVSEDELCSSKCLTEGVPSLPWKTPGVSKQSTFDLPFLL</sequence>
<proteinExistence type="predicted"/>
<evidence type="ECO:0000313" key="3">
    <source>
        <dbReference type="Proteomes" id="UP001605036"/>
    </source>
</evidence>
<dbReference type="AlphaFoldDB" id="A0ABD1XM76"/>
<gene>
    <name evidence="2" type="ORF">R1flu_028590</name>
</gene>
<feature type="signal peptide" evidence="1">
    <location>
        <begin position="1"/>
        <end position="24"/>
    </location>
</feature>
<keyword evidence="1" id="KW-0732">Signal</keyword>
<evidence type="ECO:0008006" key="4">
    <source>
        <dbReference type="Google" id="ProtNLM"/>
    </source>
</evidence>
<dbReference type="Proteomes" id="UP001605036">
    <property type="component" value="Unassembled WGS sequence"/>
</dbReference>
<feature type="chain" id="PRO_5044742986" description="Secreted protein" evidence="1">
    <location>
        <begin position="25"/>
        <end position="77"/>
    </location>
</feature>
<name>A0ABD1XM76_9MARC</name>
<keyword evidence="3" id="KW-1185">Reference proteome</keyword>
<evidence type="ECO:0000313" key="2">
    <source>
        <dbReference type="EMBL" id="KAL2610017.1"/>
    </source>
</evidence>
<evidence type="ECO:0000256" key="1">
    <source>
        <dbReference type="SAM" id="SignalP"/>
    </source>
</evidence>
<protein>
    <recommendedName>
        <fullName evidence="4">Secreted protein</fullName>
    </recommendedName>
</protein>
<reference evidence="2 3" key="1">
    <citation type="submission" date="2024-09" db="EMBL/GenBank/DDBJ databases">
        <title>Chromosome-scale assembly of Riccia fluitans.</title>
        <authorList>
            <person name="Paukszto L."/>
            <person name="Sawicki J."/>
            <person name="Karawczyk K."/>
            <person name="Piernik-Szablinska J."/>
            <person name="Szczecinska M."/>
            <person name="Mazdziarz M."/>
        </authorList>
    </citation>
    <scope>NUCLEOTIDE SEQUENCE [LARGE SCALE GENOMIC DNA]</scope>
    <source>
        <strain evidence="2">Rf_01</strain>
        <tissue evidence="2">Aerial parts of the thallus</tissue>
    </source>
</reference>
<organism evidence="2 3">
    <name type="scientific">Riccia fluitans</name>
    <dbReference type="NCBI Taxonomy" id="41844"/>
    <lineage>
        <taxon>Eukaryota</taxon>
        <taxon>Viridiplantae</taxon>
        <taxon>Streptophyta</taxon>
        <taxon>Embryophyta</taxon>
        <taxon>Marchantiophyta</taxon>
        <taxon>Marchantiopsida</taxon>
        <taxon>Marchantiidae</taxon>
        <taxon>Marchantiales</taxon>
        <taxon>Ricciaceae</taxon>
        <taxon>Riccia</taxon>
    </lineage>
</organism>
<comment type="caution">
    <text evidence="2">The sequence shown here is derived from an EMBL/GenBank/DDBJ whole genome shotgun (WGS) entry which is preliminary data.</text>
</comment>